<feature type="domain" description="Glycosyltransferase 2-like" evidence="1">
    <location>
        <begin position="14"/>
        <end position="176"/>
    </location>
</feature>
<sequence>MSHVRHAPLAPIASVVVPAFNAAATLEQTLASLRLQTCQGLEIIVVDDGSTDDTPMIAEAVRRQDPRVRIVSQANRGLAGARNSGIAAARAGYIGFCDADDQWAPGKLAAHVAHLEANPLVGLSFSGSQLMDETGALMRRAQKPRLTGIGAAHVFKRNPIGNGSVPVFRRTALEDIAWRPEGEQQQRDWVFDETFRQSEDIECWLRLALSTDWEIEGIPGLLTRYRITSGGLSAATDRQFAAWERMVEKLTPLDPQFFGRHAPAARAYQLRYLARRAVSDGRGAEARRLLRRALASSPRPLIEEPIRSCVTLVAATLVDRPLGRALHRVATRPAAA</sequence>
<dbReference type="PANTHER" id="PTHR43685:SF2">
    <property type="entry name" value="GLYCOSYLTRANSFERASE 2-LIKE DOMAIN-CONTAINING PROTEIN"/>
    <property type="match status" value="1"/>
</dbReference>
<evidence type="ECO:0000259" key="1">
    <source>
        <dbReference type="Pfam" id="PF00535"/>
    </source>
</evidence>
<dbReference type="KEGG" id="ypac:CEW88_19900"/>
<dbReference type="SUPFAM" id="SSF53448">
    <property type="entry name" value="Nucleotide-diphospho-sugar transferases"/>
    <property type="match status" value="1"/>
</dbReference>
<keyword evidence="2" id="KW-0614">Plasmid</keyword>
<dbReference type="CDD" id="cd00761">
    <property type="entry name" value="Glyco_tranf_GTA_type"/>
    <property type="match status" value="1"/>
</dbReference>
<reference evidence="2 3" key="1">
    <citation type="submission" date="2017-06" db="EMBL/GenBank/DDBJ databases">
        <title>Yangia sp. YSBP01 complete genome sequence.</title>
        <authorList>
            <person name="Woo J.-H."/>
            <person name="Kim H.-S."/>
        </authorList>
    </citation>
    <scope>NUCLEOTIDE SEQUENCE [LARGE SCALE GENOMIC DNA]</scope>
    <source>
        <strain evidence="2 3">YSBP01</strain>
        <plasmid evidence="2 3">unnamed1</plasmid>
    </source>
</reference>
<organism evidence="2 3">
    <name type="scientific">Alloyangia pacifica</name>
    <dbReference type="NCBI Taxonomy" id="311180"/>
    <lineage>
        <taxon>Bacteria</taxon>
        <taxon>Pseudomonadati</taxon>
        <taxon>Pseudomonadota</taxon>
        <taxon>Alphaproteobacteria</taxon>
        <taxon>Rhodobacterales</taxon>
        <taxon>Roseobacteraceae</taxon>
        <taxon>Alloyangia</taxon>
    </lineage>
</organism>
<dbReference type="InterPro" id="IPR029044">
    <property type="entry name" value="Nucleotide-diphossugar_trans"/>
</dbReference>
<proteinExistence type="predicted"/>
<dbReference type="RefSeq" id="WP_108970125.1">
    <property type="nucleotide sequence ID" value="NZ_CP022191.1"/>
</dbReference>
<dbReference type="InterPro" id="IPR050834">
    <property type="entry name" value="Glycosyltransf_2"/>
</dbReference>
<dbReference type="Pfam" id="PF00535">
    <property type="entry name" value="Glycos_transf_2"/>
    <property type="match status" value="1"/>
</dbReference>
<keyword evidence="2" id="KW-0808">Transferase</keyword>
<dbReference type="Gene3D" id="3.90.550.10">
    <property type="entry name" value="Spore Coat Polysaccharide Biosynthesis Protein SpsA, Chain A"/>
    <property type="match status" value="1"/>
</dbReference>
<dbReference type="AlphaFoldDB" id="A0A2U8HJQ0"/>
<dbReference type="Proteomes" id="UP000244915">
    <property type="component" value="Plasmid unnamed1"/>
</dbReference>
<geneLocation type="plasmid" evidence="2 3">
    <name>unnamed1</name>
</geneLocation>
<evidence type="ECO:0000313" key="3">
    <source>
        <dbReference type="Proteomes" id="UP000244915"/>
    </source>
</evidence>
<dbReference type="InterPro" id="IPR001173">
    <property type="entry name" value="Glyco_trans_2-like"/>
</dbReference>
<dbReference type="PANTHER" id="PTHR43685">
    <property type="entry name" value="GLYCOSYLTRANSFERASE"/>
    <property type="match status" value="1"/>
</dbReference>
<protein>
    <submittedName>
        <fullName evidence="2">Glucosyl transferase</fullName>
    </submittedName>
</protein>
<accession>A0A2U8HJQ0</accession>
<name>A0A2U8HJQ0_9RHOB</name>
<gene>
    <name evidence="2" type="ORF">CEW88_19900</name>
</gene>
<dbReference type="GO" id="GO:0016740">
    <property type="term" value="F:transferase activity"/>
    <property type="evidence" value="ECO:0007669"/>
    <property type="project" value="UniProtKB-KW"/>
</dbReference>
<evidence type="ECO:0000313" key="2">
    <source>
        <dbReference type="EMBL" id="AWI86022.1"/>
    </source>
</evidence>
<dbReference type="EMBL" id="CP022191">
    <property type="protein sequence ID" value="AWI86022.1"/>
    <property type="molecule type" value="Genomic_DNA"/>
</dbReference>
<dbReference type="OrthoDB" id="5291101at2"/>